<dbReference type="InterPro" id="IPR021858">
    <property type="entry name" value="Fun_TF"/>
</dbReference>
<dbReference type="PROSITE" id="PS50048">
    <property type="entry name" value="ZN2_CY6_FUNGAL_2"/>
    <property type="match status" value="1"/>
</dbReference>
<evidence type="ECO:0000256" key="2">
    <source>
        <dbReference type="ARBA" id="ARBA00022833"/>
    </source>
</evidence>
<evidence type="ECO:0000256" key="1">
    <source>
        <dbReference type="ARBA" id="ARBA00022723"/>
    </source>
</evidence>
<dbReference type="Pfam" id="PF11951">
    <property type="entry name" value="Fungal_trans_2"/>
    <property type="match status" value="1"/>
</dbReference>
<accession>A0ABR3PRD0</accession>
<reference evidence="8 9" key="1">
    <citation type="submission" date="2024-07" db="EMBL/GenBank/DDBJ databases">
        <title>Draft sequence of the Neodothiora populina.</title>
        <authorList>
            <person name="Drown D.D."/>
            <person name="Schuette U.S."/>
            <person name="Buechlein A.B."/>
            <person name="Rusch D.R."/>
            <person name="Winton L.W."/>
            <person name="Adams G.A."/>
        </authorList>
    </citation>
    <scope>NUCLEOTIDE SEQUENCE [LARGE SCALE GENOMIC DNA]</scope>
    <source>
        <strain evidence="8 9">CPC 39397</strain>
    </source>
</reference>
<evidence type="ECO:0000313" key="8">
    <source>
        <dbReference type="EMBL" id="KAL1311758.1"/>
    </source>
</evidence>
<organism evidence="8 9">
    <name type="scientific">Neodothiora populina</name>
    <dbReference type="NCBI Taxonomy" id="2781224"/>
    <lineage>
        <taxon>Eukaryota</taxon>
        <taxon>Fungi</taxon>
        <taxon>Dikarya</taxon>
        <taxon>Ascomycota</taxon>
        <taxon>Pezizomycotina</taxon>
        <taxon>Dothideomycetes</taxon>
        <taxon>Dothideomycetidae</taxon>
        <taxon>Dothideales</taxon>
        <taxon>Dothioraceae</taxon>
        <taxon>Neodothiora</taxon>
    </lineage>
</organism>
<evidence type="ECO:0000256" key="4">
    <source>
        <dbReference type="ARBA" id="ARBA00023125"/>
    </source>
</evidence>
<proteinExistence type="predicted"/>
<keyword evidence="5" id="KW-0804">Transcription</keyword>
<dbReference type="Gene3D" id="4.10.240.10">
    <property type="entry name" value="Zn(2)-C6 fungal-type DNA-binding domain"/>
    <property type="match status" value="1"/>
</dbReference>
<keyword evidence="3" id="KW-0805">Transcription regulation</keyword>
<dbReference type="InterPro" id="IPR036864">
    <property type="entry name" value="Zn2-C6_fun-type_DNA-bd_sf"/>
</dbReference>
<keyword evidence="9" id="KW-1185">Reference proteome</keyword>
<sequence length="540" mass="59904">MEITFAVNSNANSKRRCGSKVRTGCAFCKARHLKCDEQKPACARCLASGKECPGYDVFRVVQSRSTSTSSASTSSSLSISRSPSPILPDATYQERQQFHVFQGFIVGGFCGMFDGPWWSPYILKAAVAEPMILHAALAFASASNEGGGGDVFAIKQQNKAMTRLHSILAKADEENPVMLLLAVMLLACLSFARNEPEEAILHLQGGAAILGKIDNHRPSFASGPTTEGAESCLVNAFRRLDIATSLSMTSRPFPDWFSRWIVRQRLNASPGAIAPDSLVVLRNRQDRWTTEVVCLRQAIQKLGGIPLHNNTYLQLQLRELDAAGERWRVALDHVTTQDIPNIKDPELKENAIRATTLLKLQHISAKIMLATALSDGRETDFDDHVSEFDTIINLATKLAPYFQARPTSFTLDVGVIPALYYTVTKCRDPTVRHRALDLLSSFKHREGAWDARVSARAARIIMAVEENAATAALIFPPLSPVVDQKRKTSITSASDIPEMVRSFEAYFDEDTGEDVVYMKRKRFEGDGDWFYWEERSPILD</sequence>
<dbReference type="Pfam" id="PF00172">
    <property type="entry name" value="Zn_clus"/>
    <property type="match status" value="1"/>
</dbReference>
<keyword evidence="6" id="KW-0539">Nucleus</keyword>
<dbReference type="InterPro" id="IPR001138">
    <property type="entry name" value="Zn2Cys6_DnaBD"/>
</dbReference>
<evidence type="ECO:0000256" key="6">
    <source>
        <dbReference type="ARBA" id="ARBA00023242"/>
    </source>
</evidence>
<evidence type="ECO:0000259" key="7">
    <source>
        <dbReference type="PROSITE" id="PS50048"/>
    </source>
</evidence>
<dbReference type="PANTHER" id="PTHR36206">
    <property type="entry name" value="ASPERCRYPTIN BIOSYNTHESIS CLUSTER-SPECIFIC TRANSCRIPTION REGULATOR ATNN-RELATED"/>
    <property type="match status" value="1"/>
</dbReference>
<protein>
    <recommendedName>
        <fullName evidence="7">Zn(2)-C6 fungal-type domain-containing protein</fullName>
    </recommendedName>
</protein>
<comment type="caution">
    <text evidence="8">The sequence shown here is derived from an EMBL/GenBank/DDBJ whole genome shotgun (WGS) entry which is preliminary data.</text>
</comment>
<dbReference type="EMBL" id="JBFMKM010000001">
    <property type="protein sequence ID" value="KAL1311758.1"/>
    <property type="molecule type" value="Genomic_DNA"/>
</dbReference>
<feature type="domain" description="Zn(2)-C6 fungal-type" evidence="7">
    <location>
        <begin position="24"/>
        <end position="52"/>
    </location>
</feature>
<gene>
    <name evidence="8" type="ORF">AAFC00_001846</name>
</gene>
<name>A0ABR3PRD0_9PEZI</name>
<dbReference type="GeneID" id="95975549"/>
<keyword evidence="1" id="KW-0479">Metal-binding</keyword>
<evidence type="ECO:0000256" key="3">
    <source>
        <dbReference type="ARBA" id="ARBA00023015"/>
    </source>
</evidence>
<evidence type="ECO:0000256" key="5">
    <source>
        <dbReference type="ARBA" id="ARBA00023163"/>
    </source>
</evidence>
<dbReference type="SMART" id="SM00066">
    <property type="entry name" value="GAL4"/>
    <property type="match status" value="1"/>
</dbReference>
<dbReference type="PANTHER" id="PTHR36206:SF12">
    <property type="entry name" value="ASPERCRYPTIN BIOSYNTHESIS CLUSTER-SPECIFIC TRANSCRIPTION REGULATOR ATNN-RELATED"/>
    <property type="match status" value="1"/>
</dbReference>
<keyword evidence="4" id="KW-0238">DNA-binding</keyword>
<dbReference type="CDD" id="cd00067">
    <property type="entry name" value="GAL4"/>
    <property type="match status" value="1"/>
</dbReference>
<dbReference type="Proteomes" id="UP001562354">
    <property type="component" value="Unassembled WGS sequence"/>
</dbReference>
<keyword evidence="2" id="KW-0862">Zinc</keyword>
<evidence type="ECO:0000313" key="9">
    <source>
        <dbReference type="Proteomes" id="UP001562354"/>
    </source>
</evidence>
<dbReference type="RefSeq" id="XP_069204607.1">
    <property type="nucleotide sequence ID" value="XM_069341095.1"/>
</dbReference>
<dbReference type="SUPFAM" id="SSF57701">
    <property type="entry name" value="Zn2/Cys6 DNA-binding domain"/>
    <property type="match status" value="1"/>
</dbReference>
<dbReference type="InterPro" id="IPR052360">
    <property type="entry name" value="Transcr_Regulatory_Proteins"/>
</dbReference>
<dbReference type="PROSITE" id="PS00463">
    <property type="entry name" value="ZN2_CY6_FUNGAL_1"/>
    <property type="match status" value="1"/>
</dbReference>